<name>A0AAI9AIX9_9BACT</name>
<dbReference type="GO" id="GO:0000976">
    <property type="term" value="F:transcription cis-regulatory region binding"/>
    <property type="evidence" value="ECO:0007669"/>
    <property type="project" value="TreeGrafter"/>
</dbReference>
<dbReference type="RefSeq" id="WP_007473475.1">
    <property type="nucleotide sequence ID" value="NZ_ABCJ01000001.1"/>
</dbReference>
<evidence type="ECO:0000256" key="1">
    <source>
        <dbReference type="ARBA" id="ARBA00009437"/>
    </source>
</evidence>
<dbReference type="Proteomes" id="UP000003288">
    <property type="component" value="Unassembled WGS sequence"/>
</dbReference>
<evidence type="ECO:0000313" key="9">
    <source>
        <dbReference type="Proteomes" id="UP000306825"/>
    </source>
</evidence>
<dbReference type="InterPro" id="IPR036390">
    <property type="entry name" value="WH_DNA-bd_sf"/>
</dbReference>
<dbReference type="Proteomes" id="UP000306825">
    <property type="component" value="Chromosome"/>
</dbReference>
<dbReference type="InterPro" id="IPR036388">
    <property type="entry name" value="WH-like_DNA-bd_sf"/>
</dbReference>
<protein>
    <submittedName>
        <fullName evidence="7">LysR family transcriptional regulator</fullName>
    </submittedName>
    <submittedName>
        <fullName evidence="6">TRANSCRIPTIONAL REGULATOR (LYSR FAMILY)</fullName>
    </submittedName>
</protein>
<organism evidence="6 8">
    <name type="scientific">Caminibacter mediatlanticus TB-2</name>
    <dbReference type="NCBI Taxonomy" id="391592"/>
    <lineage>
        <taxon>Bacteria</taxon>
        <taxon>Pseudomonadati</taxon>
        <taxon>Campylobacterota</taxon>
        <taxon>Epsilonproteobacteria</taxon>
        <taxon>Nautiliales</taxon>
        <taxon>Nautiliaceae</taxon>
        <taxon>Caminibacter</taxon>
    </lineage>
</organism>
<evidence type="ECO:0000313" key="7">
    <source>
        <dbReference type="EMBL" id="QCT95138.1"/>
    </source>
</evidence>
<keyword evidence="3" id="KW-0238">DNA-binding</keyword>
<dbReference type="PANTHER" id="PTHR30126:SF64">
    <property type="entry name" value="HTH-TYPE TRANSCRIPTIONAL REGULATOR CITR"/>
    <property type="match status" value="1"/>
</dbReference>
<dbReference type="PRINTS" id="PR00039">
    <property type="entry name" value="HTHLYSR"/>
</dbReference>
<feature type="domain" description="HTH lysR-type" evidence="5">
    <location>
        <begin position="1"/>
        <end position="61"/>
    </location>
</feature>
<accession>A0AAI9AIX9</accession>
<dbReference type="EMBL" id="CP040463">
    <property type="protein sequence ID" value="QCT95138.1"/>
    <property type="molecule type" value="Genomic_DNA"/>
</dbReference>
<dbReference type="GO" id="GO:0003700">
    <property type="term" value="F:DNA-binding transcription factor activity"/>
    <property type="evidence" value="ECO:0007669"/>
    <property type="project" value="InterPro"/>
</dbReference>
<gene>
    <name evidence="6" type="ORF">CMTB2_03213</name>
    <name evidence="7" type="ORF">FE773_08025</name>
</gene>
<dbReference type="AlphaFoldDB" id="A0AAI9AIX9"/>
<reference evidence="6 8" key="1">
    <citation type="journal article" date="2011" name="Stand. Genomic Sci.">
        <title>Draft genome sequence of Caminibacter mediatlanticus strain TB-2, an epsilonproteobacterium isolated from a deep-sea hydrothermal vent.</title>
        <authorList>
            <person name="Giovannelli D."/>
            <person name="Ferriera S."/>
            <person name="Johnson J."/>
            <person name="Kravitz S."/>
            <person name="Perez-Rodriguez I."/>
            <person name="Ricci J."/>
            <person name="O'Brien C."/>
            <person name="Voordeckers J.W."/>
            <person name="Bini E."/>
            <person name="Vetriani C."/>
        </authorList>
    </citation>
    <scope>NUCLEOTIDE SEQUENCE [LARGE SCALE GENOMIC DNA]</scope>
    <source>
        <strain evidence="6 8">TB-2</strain>
    </source>
</reference>
<keyword evidence="9" id="KW-1185">Reference proteome</keyword>
<sequence>MLIKHLDKIYTFLVIVKEESFSNASKVLGISQPAVTQQIRILEDFLGISLFERRKKGVVLTKEGRNFLPIAEKFKEFLNDFENQINKFKKVDAPLLIGASPTIGNYNLPECIKYYKSLLNKEINLIIKNNDALLEDVKNSAIDLAFVTKKKNNGLNYVDWIEDELVVFSNKPLPSTMEIEDLKKYNLICREPNSSTREFIKKVFEDFNFGCDTLNILSVVHNSTALKYTVMSAQDQVVSIISKAVIKDEVRAKKLFISKLKGVNLKRKAYLVYKEKTKDIEIILNFIKS</sequence>
<proteinExistence type="inferred from homology"/>
<keyword evidence="2" id="KW-0805">Transcription regulation</keyword>
<dbReference type="SUPFAM" id="SSF53850">
    <property type="entry name" value="Periplasmic binding protein-like II"/>
    <property type="match status" value="1"/>
</dbReference>
<evidence type="ECO:0000256" key="3">
    <source>
        <dbReference type="ARBA" id="ARBA00023125"/>
    </source>
</evidence>
<dbReference type="InterPro" id="IPR005119">
    <property type="entry name" value="LysR_subst-bd"/>
</dbReference>
<evidence type="ECO:0000313" key="6">
    <source>
        <dbReference type="EMBL" id="EDM24492.1"/>
    </source>
</evidence>
<dbReference type="SUPFAM" id="SSF46785">
    <property type="entry name" value="Winged helix' DNA-binding domain"/>
    <property type="match status" value="1"/>
</dbReference>
<evidence type="ECO:0000313" key="8">
    <source>
        <dbReference type="Proteomes" id="UP000003288"/>
    </source>
</evidence>
<reference evidence="7 9" key="2">
    <citation type="submission" date="2019-05" db="EMBL/GenBank/DDBJ databases">
        <title>A comparative analysis of the Nautiliaceae.</title>
        <authorList>
            <person name="Grosche A."/>
            <person name="Smedile F."/>
            <person name="Vetriani C."/>
        </authorList>
    </citation>
    <scope>NUCLEOTIDE SEQUENCE [LARGE SCALE GENOMIC DNA]</scope>
    <source>
        <strain evidence="7 9">TB-2</strain>
    </source>
</reference>
<evidence type="ECO:0000256" key="4">
    <source>
        <dbReference type="ARBA" id="ARBA00023163"/>
    </source>
</evidence>
<dbReference type="Gene3D" id="3.40.190.290">
    <property type="match status" value="1"/>
</dbReference>
<dbReference type="InterPro" id="IPR000847">
    <property type="entry name" value="LysR_HTH_N"/>
</dbReference>
<dbReference type="PROSITE" id="PS50931">
    <property type="entry name" value="HTH_LYSR"/>
    <property type="match status" value="1"/>
</dbReference>
<dbReference type="Gene3D" id="1.10.10.10">
    <property type="entry name" value="Winged helix-like DNA-binding domain superfamily/Winged helix DNA-binding domain"/>
    <property type="match status" value="1"/>
</dbReference>
<dbReference type="EMBL" id="ABCJ01000001">
    <property type="protein sequence ID" value="EDM24492.1"/>
    <property type="molecule type" value="Genomic_DNA"/>
</dbReference>
<evidence type="ECO:0000259" key="5">
    <source>
        <dbReference type="PROSITE" id="PS50931"/>
    </source>
</evidence>
<evidence type="ECO:0000256" key="2">
    <source>
        <dbReference type="ARBA" id="ARBA00023015"/>
    </source>
</evidence>
<dbReference type="PANTHER" id="PTHR30126">
    <property type="entry name" value="HTH-TYPE TRANSCRIPTIONAL REGULATOR"/>
    <property type="match status" value="1"/>
</dbReference>
<dbReference type="Pfam" id="PF03466">
    <property type="entry name" value="LysR_substrate"/>
    <property type="match status" value="1"/>
</dbReference>
<keyword evidence="4" id="KW-0804">Transcription</keyword>
<dbReference type="Pfam" id="PF00126">
    <property type="entry name" value="HTH_1"/>
    <property type="match status" value="1"/>
</dbReference>
<comment type="similarity">
    <text evidence="1">Belongs to the LysR transcriptional regulatory family.</text>
</comment>